<reference evidence="1 2" key="1">
    <citation type="submission" date="2019-03" db="EMBL/GenBank/DDBJ databases">
        <title>Single cell metagenomics reveals metabolic interactions within the superorganism composed of flagellate Streblomastix strix and complex community of Bacteroidetes bacteria on its surface.</title>
        <authorList>
            <person name="Treitli S.C."/>
            <person name="Kolisko M."/>
            <person name="Husnik F."/>
            <person name="Keeling P."/>
            <person name="Hampl V."/>
        </authorList>
    </citation>
    <scope>NUCLEOTIDE SEQUENCE [LARGE SCALE GENOMIC DNA]</scope>
    <source>
        <strain evidence="1">ST1C</strain>
    </source>
</reference>
<gene>
    <name evidence="1" type="ORF">EZS28_055545</name>
</gene>
<name>A0A5J4PZU5_9EUKA</name>
<dbReference type="AlphaFoldDB" id="A0A5J4PZU5"/>
<feature type="non-terminal residue" evidence="1">
    <location>
        <position position="187"/>
    </location>
</feature>
<organism evidence="1 2">
    <name type="scientific">Streblomastix strix</name>
    <dbReference type="NCBI Taxonomy" id="222440"/>
    <lineage>
        <taxon>Eukaryota</taxon>
        <taxon>Metamonada</taxon>
        <taxon>Preaxostyla</taxon>
        <taxon>Oxymonadida</taxon>
        <taxon>Streblomastigidae</taxon>
        <taxon>Streblomastix</taxon>
    </lineage>
</organism>
<sequence>IKYLNIVLQSQDLKLEADMFATKYNKKCPIYYAPTSDEEAAGVGGLQADWNNKTILINPPLTLMGKIVRKLLNYELHSDCSCDGQGKLMVVQSVKRSCKADSNIRQFGVSVQGRKINEEKKNEVAPWKGPRACYKNWRGDVIFKELALAKHLTVREQQQLIEEMSPNLQRLRRAALASLDTYLAQKK</sequence>
<comment type="caution">
    <text evidence="1">The sequence shown here is derived from an EMBL/GenBank/DDBJ whole genome shotgun (WGS) entry which is preliminary data.</text>
</comment>
<dbReference type="Proteomes" id="UP000324800">
    <property type="component" value="Unassembled WGS sequence"/>
</dbReference>
<dbReference type="EMBL" id="SNRW01047756">
    <property type="protein sequence ID" value="KAA6314662.1"/>
    <property type="molecule type" value="Genomic_DNA"/>
</dbReference>
<accession>A0A5J4PZU5</accession>
<proteinExistence type="predicted"/>
<protein>
    <submittedName>
        <fullName evidence="1">Uncharacterized protein</fullName>
    </submittedName>
</protein>
<feature type="non-terminal residue" evidence="1">
    <location>
        <position position="1"/>
    </location>
</feature>
<evidence type="ECO:0000313" key="1">
    <source>
        <dbReference type="EMBL" id="KAA6314662.1"/>
    </source>
</evidence>
<evidence type="ECO:0000313" key="2">
    <source>
        <dbReference type="Proteomes" id="UP000324800"/>
    </source>
</evidence>